<reference evidence="1 2" key="1">
    <citation type="submission" date="2017-06" db="EMBL/GenBank/DDBJ databases">
        <title>Complete genome sequence of Nitrospirillum amazonense strain CBAmC, an endophytic nitrogen-fixing and plant growth-promoting bacterium, isolated from sugarcane.</title>
        <authorList>
            <person name="Schwab S."/>
            <person name="dos Santos Teixeira K.R."/>
            <person name="Simoes Araujo J.L."/>
            <person name="Soares Vidal M."/>
            <person name="Borges de Freitas H.R."/>
            <person name="Rivello Crivelaro A.L."/>
            <person name="Bueno de Camargo Nunes A."/>
            <person name="dos Santos C.M."/>
            <person name="Palmeira da Silva Rosa D."/>
            <person name="da Silva Padilha D."/>
            <person name="da Silva E."/>
            <person name="Araujo Terra L."/>
            <person name="Soares Mendes V."/>
            <person name="Farinelli L."/>
            <person name="Magalhaes Cruz L."/>
            <person name="Baldani J.I."/>
        </authorList>
    </citation>
    <scope>NUCLEOTIDE SEQUENCE [LARGE SCALE GENOMIC DNA]</scope>
    <source>
        <strain evidence="1 2">CBAmC</strain>
    </source>
</reference>
<dbReference type="InterPro" id="IPR036390">
    <property type="entry name" value="WH_DNA-bd_sf"/>
</dbReference>
<protein>
    <submittedName>
        <fullName evidence="1">Helix-turn-helix domain-containing protein</fullName>
    </submittedName>
</protein>
<accession>A0A248K2Q9</accession>
<keyword evidence="2" id="KW-1185">Reference proteome</keyword>
<proteinExistence type="predicted"/>
<name>A0A248K2Q9_9PROT</name>
<dbReference type="InterPro" id="IPR036388">
    <property type="entry name" value="WH-like_DNA-bd_sf"/>
</dbReference>
<dbReference type="KEGG" id="nao:Y958_30515"/>
<dbReference type="SUPFAM" id="SSF46785">
    <property type="entry name" value="Winged helix' DNA-binding domain"/>
    <property type="match status" value="1"/>
</dbReference>
<dbReference type="AlphaFoldDB" id="A0A248K2Q9"/>
<sequence length="103" mass="11504">MIAKAEIDRYVLDTLMRDLVGHDHRPSAYLVYLALVADAVNGRTMLSHAELAERTGLSKRAVQDALRHLAGRDLVAITRTRRTEPAVVEPRFPWRGRRGTSAG</sequence>
<dbReference type="Gene3D" id="1.10.10.10">
    <property type="entry name" value="Winged helix-like DNA-binding domain superfamily/Winged helix DNA-binding domain"/>
    <property type="match status" value="1"/>
</dbReference>
<evidence type="ECO:0000313" key="1">
    <source>
        <dbReference type="EMBL" id="ASG25277.1"/>
    </source>
</evidence>
<dbReference type="EMBL" id="CP022113">
    <property type="protein sequence ID" value="ASG25277.1"/>
    <property type="molecule type" value="Genomic_DNA"/>
</dbReference>
<evidence type="ECO:0000313" key="2">
    <source>
        <dbReference type="Proteomes" id="UP000197153"/>
    </source>
</evidence>
<organism evidence="1 2">
    <name type="scientific">Nitrospirillum viridazoti CBAmc</name>
    <dbReference type="NCBI Taxonomy" id="1441467"/>
    <lineage>
        <taxon>Bacteria</taxon>
        <taxon>Pseudomonadati</taxon>
        <taxon>Pseudomonadota</taxon>
        <taxon>Alphaproteobacteria</taxon>
        <taxon>Rhodospirillales</taxon>
        <taxon>Azospirillaceae</taxon>
        <taxon>Nitrospirillum</taxon>
        <taxon>Nitrospirillum viridazoti</taxon>
    </lineage>
</organism>
<gene>
    <name evidence="1" type="ORF">Y958_30515</name>
</gene>
<dbReference type="Proteomes" id="UP000197153">
    <property type="component" value="Chromosome 4"/>
</dbReference>